<organism evidence="3 4">
    <name type="scientific">Parendozoicomonas haliclonae</name>
    <dbReference type="NCBI Taxonomy" id="1960125"/>
    <lineage>
        <taxon>Bacteria</taxon>
        <taxon>Pseudomonadati</taxon>
        <taxon>Pseudomonadota</taxon>
        <taxon>Gammaproteobacteria</taxon>
        <taxon>Oceanospirillales</taxon>
        <taxon>Endozoicomonadaceae</taxon>
        <taxon>Parendozoicomonas</taxon>
    </lineage>
</organism>
<dbReference type="RefSeq" id="WP_133060438.1">
    <property type="nucleotide sequence ID" value="NZ_CBCSCN010000008.1"/>
</dbReference>
<name>A0A1X7AHN1_9GAMM</name>
<evidence type="ECO:0000313" key="3">
    <source>
        <dbReference type="EMBL" id="SMA43197.1"/>
    </source>
</evidence>
<reference evidence="3 4" key="1">
    <citation type="submission" date="2017-03" db="EMBL/GenBank/DDBJ databases">
        <authorList>
            <person name="Afonso C.L."/>
            <person name="Miller P.J."/>
            <person name="Scott M.A."/>
            <person name="Spackman E."/>
            <person name="Goraichik I."/>
            <person name="Dimitrov K.M."/>
            <person name="Suarez D.L."/>
            <person name="Swayne D.E."/>
        </authorList>
    </citation>
    <scope>NUCLEOTIDE SEQUENCE [LARGE SCALE GENOMIC DNA]</scope>
    <source>
        <strain evidence="3">SB41UT1</strain>
    </source>
</reference>
<dbReference type="Proteomes" id="UP000196573">
    <property type="component" value="Unassembled WGS sequence"/>
</dbReference>
<feature type="compositionally biased region" description="Basic residues" evidence="1">
    <location>
        <begin position="241"/>
        <end position="265"/>
    </location>
</feature>
<evidence type="ECO:0000256" key="1">
    <source>
        <dbReference type="SAM" id="MobiDB-lite"/>
    </source>
</evidence>
<keyword evidence="4" id="KW-1185">Reference proteome</keyword>
<gene>
    <name evidence="3" type="ORF">EHSB41UT_01567</name>
</gene>
<evidence type="ECO:0000313" key="4">
    <source>
        <dbReference type="Proteomes" id="UP000196573"/>
    </source>
</evidence>
<protein>
    <submittedName>
        <fullName evidence="3">Uncharacterized protein</fullName>
    </submittedName>
</protein>
<feature type="compositionally biased region" description="Basic and acidic residues" evidence="1">
    <location>
        <begin position="219"/>
        <end position="240"/>
    </location>
</feature>
<keyword evidence="2" id="KW-1133">Transmembrane helix</keyword>
<keyword evidence="2" id="KW-0812">Transmembrane</keyword>
<dbReference type="AlphaFoldDB" id="A0A1X7AHN1"/>
<sequence>MSARCNTMQLSCIQDSLDLSLLNSVSDTLVRSRKWGRSVAHSAKTSTGKALFVGGKTICRYLDKASPLTHLFLKAPKTVQVPIKYIALELKSFVTAMFFPLPMLCNIYMYILSSPYRTCLLVSACGIPVDSTTMSALCYEHHASMINEEFSGKRLFPKSGQDQQFQKGRCRLAIAMLECMTTGKQKAVSKAMGFSMQLLGIVGHRIVNNTMKELRKKSKETEPAEKNKPKASTESDEQKYTPKKRKSCRKLKRKLSFPTARRRSR</sequence>
<evidence type="ECO:0000256" key="2">
    <source>
        <dbReference type="SAM" id="Phobius"/>
    </source>
</evidence>
<proteinExistence type="predicted"/>
<dbReference type="EMBL" id="FWPT01000003">
    <property type="protein sequence ID" value="SMA43197.1"/>
    <property type="molecule type" value="Genomic_DNA"/>
</dbReference>
<feature type="region of interest" description="Disordered" evidence="1">
    <location>
        <begin position="214"/>
        <end position="265"/>
    </location>
</feature>
<feature type="transmembrane region" description="Helical" evidence="2">
    <location>
        <begin position="93"/>
        <end position="111"/>
    </location>
</feature>
<accession>A0A1X7AHN1</accession>
<keyword evidence="2" id="KW-0472">Membrane</keyword>